<dbReference type="SUPFAM" id="SSF88659">
    <property type="entry name" value="Sigma3 and sigma4 domains of RNA polymerase sigma factors"/>
    <property type="match status" value="1"/>
</dbReference>
<dbReference type="InterPro" id="IPR036388">
    <property type="entry name" value="WH-like_DNA-bd_sf"/>
</dbReference>
<dbReference type="EMBL" id="JAWCTQ010000029">
    <property type="protein sequence ID" value="MDT9684628.1"/>
    <property type="molecule type" value="Genomic_DNA"/>
</dbReference>
<reference evidence="1 2" key="1">
    <citation type="submission" date="2023-09" db="EMBL/GenBank/DDBJ databases">
        <title>Streptomyces sp. nov.: A antagonism against Alternaria gaisen Producing Streptochlin, Isolated from Tamarix root soil.</title>
        <authorList>
            <person name="Chen Y."/>
        </authorList>
    </citation>
    <scope>NUCLEOTIDE SEQUENCE [LARGE SCALE GENOMIC DNA]</scope>
    <source>
        <strain evidence="1 2">TRM76323</strain>
    </source>
</reference>
<gene>
    <name evidence="1" type="ORF">RND61_21590</name>
</gene>
<proteinExistence type="predicted"/>
<dbReference type="InterPro" id="IPR013324">
    <property type="entry name" value="RNA_pol_sigma_r3/r4-like"/>
</dbReference>
<comment type="caution">
    <text evidence="1">The sequence shown here is derived from an EMBL/GenBank/DDBJ whole genome shotgun (WGS) entry which is preliminary data.</text>
</comment>
<dbReference type="Proteomes" id="UP001250181">
    <property type="component" value="Unassembled WGS sequence"/>
</dbReference>
<name>A0ABU3QQ59_9ACTN</name>
<evidence type="ECO:0008006" key="3">
    <source>
        <dbReference type="Google" id="ProtNLM"/>
    </source>
</evidence>
<accession>A0ABU3QQ59</accession>
<sequence>MQPGPALVAADLGFTAFAERNRPRYTRYAEARLSAGVVTVVRATLAYAHRHWDWLLNQPCLAADVWEELRHHIRCEADDSPPQDAGVAALYHGLPETSADSVVLCHGLGLSVDEAAELMGLEPPAVEAGLGVARRALPHLAGGKLP</sequence>
<protein>
    <recommendedName>
        <fullName evidence="3">RNA polymerase sigma factor 70 region 4 type 2 domain-containing protein</fullName>
    </recommendedName>
</protein>
<evidence type="ECO:0000313" key="2">
    <source>
        <dbReference type="Proteomes" id="UP001250181"/>
    </source>
</evidence>
<organism evidence="1 2">
    <name type="scientific">Streptomyces tamarix</name>
    <dbReference type="NCBI Taxonomy" id="3078565"/>
    <lineage>
        <taxon>Bacteria</taxon>
        <taxon>Bacillati</taxon>
        <taxon>Actinomycetota</taxon>
        <taxon>Actinomycetes</taxon>
        <taxon>Kitasatosporales</taxon>
        <taxon>Streptomycetaceae</taxon>
        <taxon>Streptomyces</taxon>
    </lineage>
</organism>
<keyword evidence="2" id="KW-1185">Reference proteome</keyword>
<dbReference type="Gene3D" id="1.10.10.10">
    <property type="entry name" value="Winged helix-like DNA-binding domain superfamily/Winged helix DNA-binding domain"/>
    <property type="match status" value="1"/>
</dbReference>
<evidence type="ECO:0000313" key="1">
    <source>
        <dbReference type="EMBL" id="MDT9684628.1"/>
    </source>
</evidence>
<dbReference type="RefSeq" id="WP_315879683.1">
    <property type="nucleotide sequence ID" value="NZ_JAWCTQ010000029.1"/>
</dbReference>